<dbReference type="SMART" id="SM00150">
    <property type="entry name" value="SPEC"/>
    <property type="match status" value="4"/>
</dbReference>
<dbReference type="CDD" id="cd00176">
    <property type="entry name" value="SPEC"/>
    <property type="match status" value="2"/>
</dbReference>
<organism evidence="1 2">
    <name type="scientific">Porites evermanni</name>
    <dbReference type="NCBI Taxonomy" id="104178"/>
    <lineage>
        <taxon>Eukaryota</taxon>
        <taxon>Metazoa</taxon>
        <taxon>Cnidaria</taxon>
        <taxon>Anthozoa</taxon>
        <taxon>Hexacorallia</taxon>
        <taxon>Scleractinia</taxon>
        <taxon>Fungiina</taxon>
        <taxon>Poritidae</taxon>
        <taxon>Porites</taxon>
    </lineage>
</organism>
<keyword evidence="2" id="KW-1185">Reference proteome</keyword>
<dbReference type="Gene3D" id="1.20.58.60">
    <property type="match status" value="4"/>
</dbReference>
<dbReference type="Proteomes" id="UP001159427">
    <property type="component" value="Unassembled WGS sequence"/>
</dbReference>
<proteinExistence type="predicted"/>
<feature type="non-terminal residue" evidence="1">
    <location>
        <position position="1"/>
    </location>
</feature>
<comment type="caution">
    <text evidence="1">The sequence shown here is derived from an EMBL/GenBank/DDBJ whole genome shotgun (WGS) entry which is preliminary data.</text>
</comment>
<sequence>EYSHLSDHNNIDWIVSKSNELVDYLKTKFDTVDQSLSDFECSVKNSDKDSMDLKSTKNALDQHKEVLSHFTSVESDTYDVLEEGRQLIKDTRFDRAYGEYFYERIEVTVIRITTIKENINREHQRLFDLYLILRRQHLERMNGWLLRAESRISLDDVIEPTYKRVQQQVWEHQAFQDELSNYSMANMVLDMDDLDQPALDENIRDCVKVLNERWAVVWNWAEEWKEKLNQALIDWQNLREEEAPLLSWLSSKEQTFDLIGETDITNEEQVTMNLNLLETMEKEMESRQEERLDSLRETGEKLIKDAEYHDATAKGIRDQLQEAQNKVKRMGILMKEVRAWLYEAEQFIKLASLQEDPQKETEIQEKIEIECEEREKNKPKVDEVKRLEDLLSSEIDKKSNYYLKRVTKPFYERWNDASMALNRYRNEDYPFVKPNDCSLLFRYMTQIGINLEGKRDNSGSNELVDYLKTKFDTVDQSLSDFECSVKNSDKDSMDLKSTKNALDQHKEVLSHFTSVESDTYDVLEEGRQLIKDTRFDRAYGEYFYERIEVTVIRITTIKENINREHQRLFDLYLILRRQHLERMNGWLLRAESRISLDDVIEPTYKRVQQQVWEHQAFQDELSNYSMANMVLDMDDLDQPALDENIRDCVKVLNERWAVVWNWAEEWKEKLNQALIDWQNLREEEAPLLSWLSSKEQTFDLIGETDITNEEQVTMNLNLLETMEKEMESRQEERLDSLRETGEKLIKDAEYHDATAKGIRDQLQEAQNKVKRMGILMKEVRAWLYEAEQFIKLASLQEDPQKETEIQEKIEIECEEREKNQPKVDEVKRLEDLLSSEIDKKSNYYLKRVTKPFYKRWDDASMALNRYRNEDYPFVNPKDCFLVKCLKKALVVN</sequence>
<dbReference type="InterPro" id="IPR018159">
    <property type="entry name" value="Spectrin/alpha-actinin"/>
</dbReference>
<reference evidence="1 2" key="1">
    <citation type="submission" date="2022-05" db="EMBL/GenBank/DDBJ databases">
        <authorList>
            <consortium name="Genoscope - CEA"/>
            <person name="William W."/>
        </authorList>
    </citation>
    <scope>NUCLEOTIDE SEQUENCE [LARGE SCALE GENOMIC DNA]</scope>
</reference>
<gene>
    <name evidence="1" type="ORF">PEVE_00037991</name>
</gene>
<evidence type="ECO:0000313" key="2">
    <source>
        <dbReference type="Proteomes" id="UP001159427"/>
    </source>
</evidence>
<protein>
    <recommendedName>
        <fullName evidence="3">Dystrophin</fullName>
    </recommendedName>
</protein>
<dbReference type="EMBL" id="CALNXI010000635">
    <property type="protein sequence ID" value="CAH3030450.1"/>
    <property type="molecule type" value="Genomic_DNA"/>
</dbReference>
<accession>A0ABN8ML46</accession>
<evidence type="ECO:0008006" key="3">
    <source>
        <dbReference type="Google" id="ProtNLM"/>
    </source>
</evidence>
<evidence type="ECO:0000313" key="1">
    <source>
        <dbReference type="EMBL" id="CAH3030450.1"/>
    </source>
</evidence>
<name>A0ABN8ML46_9CNID</name>
<dbReference type="SUPFAM" id="SSF46966">
    <property type="entry name" value="Spectrin repeat"/>
    <property type="match status" value="5"/>
</dbReference>